<dbReference type="EMBL" id="SMKZ01000003">
    <property type="protein sequence ID" value="TDE14396.1"/>
    <property type="molecule type" value="Genomic_DNA"/>
</dbReference>
<dbReference type="PANTHER" id="PTHR30146">
    <property type="entry name" value="LACI-RELATED TRANSCRIPTIONAL REPRESSOR"/>
    <property type="match status" value="1"/>
</dbReference>
<dbReference type="SMART" id="SM00354">
    <property type="entry name" value="HTH_LACI"/>
    <property type="match status" value="1"/>
</dbReference>
<dbReference type="CDD" id="cd06267">
    <property type="entry name" value="PBP1_LacI_sugar_binding-like"/>
    <property type="match status" value="1"/>
</dbReference>
<dbReference type="InParanoid" id="A0A4R5DJT5"/>
<dbReference type="Pfam" id="PF00356">
    <property type="entry name" value="LacI"/>
    <property type="match status" value="1"/>
</dbReference>
<accession>A0A4R5DJT5</accession>
<protein>
    <submittedName>
        <fullName evidence="5">LacI family transcriptional regulator</fullName>
    </submittedName>
</protein>
<keyword evidence="1" id="KW-0805">Transcription regulation</keyword>
<dbReference type="InterPro" id="IPR028082">
    <property type="entry name" value="Peripla_BP_I"/>
</dbReference>
<keyword evidence="2" id="KW-0238">DNA-binding</keyword>
<dbReference type="InterPro" id="IPR000843">
    <property type="entry name" value="HTH_LacI"/>
</dbReference>
<organism evidence="5 6">
    <name type="scientific">Jiangella asiatica</name>
    <dbReference type="NCBI Taxonomy" id="2530372"/>
    <lineage>
        <taxon>Bacteria</taxon>
        <taxon>Bacillati</taxon>
        <taxon>Actinomycetota</taxon>
        <taxon>Actinomycetes</taxon>
        <taxon>Jiangellales</taxon>
        <taxon>Jiangellaceae</taxon>
        <taxon>Jiangella</taxon>
    </lineage>
</organism>
<dbReference type="Gene3D" id="1.10.260.40">
    <property type="entry name" value="lambda repressor-like DNA-binding domains"/>
    <property type="match status" value="1"/>
</dbReference>
<proteinExistence type="predicted"/>
<dbReference type="SUPFAM" id="SSF53822">
    <property type="entry name" value="Periplasmic binding protein-like I"/>
    <property type="match status" value="1"/>
</dbReference>
<evidence type="ECO:0000259" key="4">
    <source>
        <dbReference type="PROSITE" id="PS50932"/>
    </source>
</evidence>
<keyword evidence="6" id="KW-1185">Reference proteome</keyword>
<reference evidence="5 6" key="1">
    <citation type="submission" date="2019-03" db="EMBL/GenBank/DDBJ databases">
        <title>Draft genome sequences of novel Actinobacteria.</title>
        <authorList>
            <person name="Sahin N."/>
            <person name="Ay H."/>
            <person name="Saygin H."/>
        </authorList>
    </citation>
    <scope>NUCLEOTIDE SEQUENCE [LARGE SCALE GENOMIC DNA]</scope>
    <source>
        <strain evidence="5 6">5K138</strain>
    </source>
</reference>
<dbReference type="OrthoDB" id="3595338at2"/>
<dbReference type="RefSeq" id="WP_131891733.1">
    <property type="nucleotide sequence ID" value="NZ_SMKZ01000003.1"/>
</dbReference>
<gene>
    <name evidence="5" type="ORF">E1269_03895</name>
</gene>
<dbReference type="GO" id="GO:0003700">
    <property type="term" value="F:DNA-binding transcription factor activity"/>
    <property type="evidence" value="ECO:0007669"/>
    <property type="project" value="TreeGrafter"/>
</dbReference>
<dbReference type="AlphaFoldDB" id="A0A4R5DJT5"/>
<dbReference type="InterPro" id="IPR010982">
    <property type="entry name" value="Lambda_DNA-bd_dom_sf"/>
</dbReference>
<dbReference type="CDD" id="cd01392">
    <property type="entry name" value="HTH_LacI"/>
    <property type="match status" value="1"/>
</dbReference>
<keyword evidence="3" id="KW-0804">Transcription</keyword>
<evidence type="ECO:0000313" key="6">
    <source>
        <dbReference type="Proteomes" id="UP000294739"/>
    </source>
</evidence>
<dbReference type="SUPFAM" id="SSF47413">
    <property type="entry name" value="lambda repressor-like DNA-binding domains"/>
    <property type="match status" value="1"/>
</dbReference>
<feature type="domain" description="HTH lacI-type" evidence="4">
    <location>
        <begin position="1"/>
        <end position="53"/>
    </location>
</feature>
<evidence type="ECO:0000256" key="3">
    <source>
        <dbReference type="ARBA" id="ARBA00023163"/>
    </source>
</evidence>
<dbReference type="Gene3D" id="3.40.50.2300">
    <property type="match status" value="2"/>
</dbReference>
<dbReference type="PANTHER" id="PTHR30146:SF109">
    <property type="entry name" value="HTH-TYPE TRANSCRIPTIONAL REGULATOR GALS"/>
    <property type="match status" value="1"/>
</dbReference>
<dbReference type="PROSITE" id="PS50932">
    <property type="entry name" value="HTH_LACI_2"/>
    <property type="match status" value="1"/>
</dbReference>
<dbReference type="PROSITE" id="PS00356">
    <property type="entry name" value="HTH_LACI_1"/>
    <property type="match status" value="1"/>
</dbReference>
<dbReference type="Pfam" id="PF00532">
    <property type="entry name" value="Peripla_BP_1"/>
    <property type="match status" value="1"/>
</dbReference>
<evidence type="ECO:0000256" key="1">
    <source>
        <dbReference type="ARBA" id="ARBA00023015"/>
    </source>
</evidence>
<evidence type="ECO:0000313" key="5">
    <source>
        <dbReference type="EMBL" id="TDE14396.1"/>
    </source>
</evidence>
<dbReference type="InterPro" id="IPR001761">
    <property type="entry name" value="Peripla_BP/Lac1_sug-bd_dom"/>
</dbReference>
<sequence>MQDVARRAGVSPMTVSRVLHDNPSVSDDNRRKVITAVEELGYRRNEVARSLRLGRAPDLVGLLVANLANPFYSAVALGVESTLSDHGIRVMVANTAEQVDHERKAIADLVSRRIDGIIVLPAGNEHTHLDPVRLETPIIFAASQPSGVDADAVLLDDFNGTRLATARLLAAGHRRIGFLGLPPAAWTGAERFRGFCAAFDEAGLEFDARYDRRPLRTVAAAEKATMDLLSQVDPPTALFCANNRLTIGAFRVLRARDQRVDLVGFDDFELADTLGIPLTIVAYDPMEIGRQAARLLLDRLGRGSDDRDAPPRRLVIPTTIIYYGQAVESHHPPSSEEN</sequence>
<dbReference type="Proteomes" id="UP000294739">
    <property type="component" value="Unassembled WGS sequence"/>
</dbReference>
<dbReference type="GO" id="GO:0000976">
    <property type="term" value="F:transcription cis-regulatory region binding"/>
    <property type="evidence" value="ECO:0007669"/>
    <property type="project" value="TreeGrafter"/>
</dbReference>
<name>A0A4R5DJT5_9ACTN</name>
<evidence type="ECO:0000256" key="2">
    <source>
        <dbReference type="ARBA" id="ARBA00023125"/>
    </source>
</evidence>
<comment type="caution">
    <text evidence="5">The sequence shown here is derived from an EMBL/GenBank/DDBJ whole genome shotgun (WGS) entry which is preliminary data.</text>
</comment>